<comment type="pathway">
    <text evidence="1">tRNA modification; 5-methoxycarbonylmethyl-2-thiouridine-tRNA biosynthesis.</text>
</comment>
<evidence type="ECO:0000256" key="3">
    <source>
        <dbReference type="ARBA" id="ARBA00020263"/>
    </source>
</evidence>
<evidence type="ECO:0000313" key="4">
    <source>
        <dbReference type="EnsemblMetazoa" id="Aqu2.1.37755_001"/>
    </source>
</evidence>
<dbReference type="Gene3D" id="3.40.50.300">
    <property type="entry name" value="P-loop containing nucleotide triphosphate hydrolases"/>
    <property type="match status" value="1"/>
</dbReference>
<name>A0A1X7VBT0_AMPQE</name>
<protein>
    <recommendedName>
        <fullName evidence="3">Elongator complex protein 6</fullName>
    </recommendedName>
</protein>
<keyword evidence="5" id="KW-1185">Reference proteome</keyword>
<dbReference type="OrthoDB" id="9995306at2759"/>
<proteinExistence type="inferred from homology"/>
<dbReference type="EnsemblMetazoa" id="XM_019994002.1">
    <property type="protein sequence ID" value="XP_019849561.1"/>
    <property type="gene ID" value="LOC105311951"/>
</dbReference>
<dbReference type="InParanoid" id="A0A1X7VBT0"/>
<dbReference type="KEGG" id="aqu:105311951"/>
<comment type="similarity">
    <text evidence="2">Belongs to the ELP6 family.</text>
</comment>
<dbReference type="Proteomes" id="UP000007879">
    <property type="component" value="Unassembled WGS sequence"/>
</dbReference>
<reference evidence="4" key="2">
    <citation type="submission" date="2017-05" db="UniProtKB">
        <authorList>
            <consortium name="EnsemblMetazoa"/>
        </authorList>
    </citation>
    <scope>IDENTIFICATION</scope>
</reference>
<evidence type="ECO:0000256" key="1">
    <source>
        <dbReference type="ARBA" id="ARBA00005043"/>
    </source>
</evidence>
<organism evidence="4">
    <name type="scientific">Amphimedon queenslandica</name>
    <name type="common">Sponge</name>
    <dbReference type="NCBI Taxonomy" id="400682"/>
    <lineage>
        <taxon>Eukaryota</taxon>
        <taxon>Metazoa</taxon>
        <taxon>Porifera</taxon>
        <taxon>Demospongiae</taxon>
        <taxon>Heteroscleromorpha</taxon>
        <taxon>Haplosclerida</taxon>
        <taxon>Niphatidae</taxon>
        <taxon>Amphimedon</taxon>
    </lineage>
</organism>
<reference evidence="5" key="1">
    <citation type="journal article" date="2010" name="Nature">
        <title>The Amphimedon queenslandica genome and the evolution of animal complexity.</title>
        <authorList>
            <person name="Srivastava M."/>
            <person name="Simakov O."/>
            <person name="Chapman J."/>
            <person name="Fahey B."/>
            <person name="Gauthier M.E."/>
            <person name="Mitros T."/>
            <person name="Richards G.S."/>
            <person name="Conaco C."/>
            <person name="Dacre M."/>
            <person name="Hellsten U."/>
            <person name="Larroux C."/>
            <person name="Putnam N.H."/>
            <person name="Stanke M."/>
            <person name="Adamska M."/>
            <person name="Darling A."/>
            <person name="Degnan S.M."/>
            <person name="Oakley T.H."/>
            <person name="Plachetzki D.C."/>
            <person name="Zhai Y."/>
            <person name="Adamski M."/>
            <person name="Calcino A."/>
            <person name="Cummins S.F."/>
            <person name="Goodstein D.M."/>
            <person name="Harris C."/>
            <person name="Jackson D.J."/>
            <person name="Leys S.P."/>
            <person name="Shu S."/>
            <person name="Woodcroft B.J."/>
            <person name="Vervoort M."/>
            <person name="Kosik K.S."/>
            <person name="Manning G."/>
            <person name="Degnan B.M."/>
            <person name="Rokhsar D.S."/>
        </authorList>
    </citation>
    <scope>NUCLEOTIDE SEQUENCE [LARGE SCALE GENOMIC DNA]</scope>
</reference>
<dbReference type="STRING" id="400682.A0A1X7VBT0"/>
<dbReference type="UniPathway" id="UPA00988"/>
<accession>A0A1X7VBT0</accession>
<sequence length="264" mass="29996">MDALLDRKDKDDFLGQFILISDDQSPSDYFLHYFISQSIKDDYTVCLVSVNQSFDHYAAVASKFSVNLRASCSCFKFVKISSYSTDTDVATQAKQTEVSGPLDSTDTMTDQSSFCCYVERSVQELYELIKKLITTSSAGKPSCLIIDDISVLLSIGISIKDLLIFVKYLINLLQTKALSSLILRTHHDDDVEDEEERLLLTYLTHQSHLHLHTNGLKTGYSRDVHGEVTVERRRPFLIQPQTHTMQYRNLDRSINIFSKGLSQV</sequence>
<dbReference type="AlphaFoldDB" id="A0A1X7VBT0"/>
<dbReference type="InterPro" id="IPR018627">
    <property type="entry name" value="ELP6"/>
</dbReference>
<dbReference type="Pfam" id="PF09807">
    <property type="entry name" value="ELP6"/>
    <property type="match status" value="1"/>
</dbReference>
<dbReference type="InterPro" id="IPR027417">
    <property type="entry name" value="P-loop_NTPase"/>
</dbReference>
<dbReference type="GO" id="GO:0033588">
    <property type="term" value="C:elongator holoenzyme complex"/>
    <property type="evidence" value="ECO:0007669"/>
    <property type="project" value="InterPro"/>
</dbReference>
<evidence type="ECO:0000256" key="2">
    <source>
        <dbReference type="ARBA" id="ARBA00008837"/>
    </source>
</evidence>
<dbReference type="EnsemblMetazoa" id="Aqu2.1.37755_001">
    <property type="protein sequence ID" value="Aqu2.1.37755_001"/>
    <property type="gene ID" value="Aqu2.1.37755"/>
</dbReference>
<evidence type="ECO:0000313" key="5">
    <source>
        <dbReference type="Proteomes" id="UP000007879"/>
    </source>
</evidence>
<gene>
    <name evidence="4" type="primary">105311951</name>
</gene>
<dbReference type="PANTHER" id="PTHR16184:SF6">
    <property type="entry name" value="ELONGATOR COMPLEX PROTEIN 6"/>
    <property type="match status" value="1"/>
</dbReference>
<dbReference type="eggNOG" id="KOG4723">
    <property type="taxonomic scope" value="Eukaryota"/>
</dbReference>
<dbReference type="GO" id="GO:0002098">
    <property type="term" value="P:tRNA wobble uridine modification"/>
    <property type="evidence" value="ECO:0007669"/>
    <property type="project" value="InterPro"/>
</dbReference>
<dbReference type="PANTHER" id="PTHR16184">
    <property type="entry name" value="ELONGATOR COMPLEX PROTEIN 6"/>
    <property type="match status" value="1"/>
</dbReference>
<dbReference type="CDD" id="cd19495">
    <property type="entry name" value="Elp6"/>
    <property type="match status" value="1"/>
</dbReference>